<evidence type="ECO:0000259" key="2">
    <source>
        <dbReference type="Pfam" id="PF26130"/>
    </source>
</evidence>
<proteinExistence type="predicted"/>
<feature type="non-terminal residue" evidence="3">
    <location>
        <position position="1"/>
    </location>
</feature>
<keyword evidence="4" id="KW-1185">Reference proteome</keyword>
<evidence type="ECO:0000313" key="4">
    <source>
        <dbReference type="Proteomes" id="UP000593577"/>
    </source>
</evidence>
<dbReference type="PANTHER" id="PTHR31973">
    <property type="entry name" value="POLYPROTEIN, PUTATIVE-RELATED"/>
    <property type="match status" value="1"/>
</dbReference>
<comment type="caution">
    <text evidence="3">The sequence shown here is derived from an EMBL/GenBank/DDBJ whole genome shotgun (WGS) entry which is preliminary data.</text>
</comment>
<dbReference type="InterPro" id="IPR058594">
    <property type="entry name" value="PB1-like_dom_pln"/>
</dbReference>
<evidence type="ECO:0000256" key="1">
    <source>
        <dbReference type="SAM" id="MobiDB-lite"/>
    </source>
</evidence>
<dbReference type="PANTHER" id="PTHR31973:SF187">
    <property type="entry name" value="MUTATOR TRANSPOSASE MUDRA PROTEIN"/>
    <property type="match status" value="1"/>
</dbReference>
<name>A0A7J8XIK8_GOSAI</name>
<feature type="domain" description="PB1-like" evidence="2">
    <location>
        <begin position="4"/>
        <end position="103"/>
    </location>
</feature>
<accession>A0A7J8XIK8</accession>
<dbReference type="Proteomes" id="UP000593577">
    <property type="component" value="Unassembled WGS sequence"/>
</dbReference>
<dbReference type="Pfam" id="PF26130">
    <property type="entry name" value="PB1-like"/>
    <property type="match status" value="1"/>
</dbReference>
<sequence>MSSDEEYYIILHVGGHFVKDQYVRYAGEEVIRLKEDLDTISYFELCKLVKIGLGFNTFMLIYFHKLGTIRLQNNLRVICDDISTIAMLDFWVKFKEIDLYVEHEVDNLIIIDKIYLLTVGEGDDEGVESDGEGEMERLESGGEGEGDVKGVQADWEGVSATSIKVDEYVGMESDGQISLGSTIGEDNDSEVTADEYASDFATSNGVDNIAIAISREEEDGNETEDSKQFKSTIRKYSKECRRQLKFIKNKPKKGYCEKKIVKEKMVGNHKEEFGLLWDYAHELGPKTPKLSIKMVIQRLTVDSLPHFKRLLIGLDGCLLKGPLKSEFLATVGKDVNNQMFPIAWVVVEVECTDSWTWFLSLLSTNLVLED</sequence>
<dbReference type="AlphaFoldDB" id="A0A7J8XIK8"/>
<protein>
    <recommendedName>
        <fullName evidence="2">PB1-like domain-containing protein</fullName>
    </recommendedName>
</protein>
<feature type="region of interest" description="Disordered" evidence="1">
    <location>
        <begin position="125"/>
        <end position="146"/>
    </location>
</feature>
<gene>
    <name evidence="3" type="ORF">Goari_014687</name>
</gene>
<organism evidence="3 4">
    <name type="scientific">Gossypium aridum</name>
    <name type="common">American cotton</name>
    <name type="synonym">Erioxylum aridum</name>
    <dbReference type="NCBI Taxonomy" id="34290"/>
    <lineage>
        <taxon>Eukaryota</taxon>
        <taxon>Viridiplantae</taxon>
        <taxon>Streptophyta</taxon>
        <taxon>Embryophyta</taxon>
        <taxon>Tracheophyta</taxon>
        <taxon>Spermatophyta</taxon>
        <taxon>Magnoliopsida</taxon>
        <taxon>eudicotyledons</taxon>
        <taxon>Gunneridae</taxon>
        <taxon>Pentapetalae</taxon>
        <taxon>rosids</taxon>
        <taxon>malvids</taxon>
        <taxon>Malvales</taxon>
        <taxon>Malvaceae</taxon>
        <taxon>Malvoideae</taxon>
        <taxon>Gossypium</taxon>
    </lineage>
</organism>
<evidence type="ECO:0000313" key="3">
    <source>
        <dbReference type="EMBL" id="MBA0687127.1"/>
    </source>
</evidence>
<reference evidence="3 4" key="1">
    <citation type="journal article" date="2019" name="Genome Biol. Evol.">
        <title>Insights into the evolution of the New World diploid cottons (Gossypium, subgenus Houzingenia) based on genome sequencing.</title>
        <authorList>
            <person name="Grover C.E."/>
            <person name="Arick M.A. 2nd"/>
            <person name="Thrash A."/>
            <person name="Conover J.L."/>
            <person name="Sanders W.S."/>
            <person name="Peterson D.G."/>
            <person name="Frelichowski J.E."/>
            <person name="Scheffler J.A."/>
            <person name="Scheffler B.E."/>
            <person name="Wendel J.F."/>
        </authorList>
    </citation>
    <scope>NUCLEOTIDE SEQUENCE [LARGE SCALE GENOMIC DNA]</scope>
    <source>
        <strain evidence="3">185</strain>
        <tissue evidence="3">Leaf</tissue>
    </source>
</reference>
<dbReference type="EMBL" id="JABFAA010000007">
    <property type="protein sequence ID" value="MBA0687127.1"/>
    <property type="molecule type" value="Genomic_DNA"/>
</dbReference>